<dbReference type="Proteomes" id="UP000033546">
    <property type="component" value="Unassembled WGS sequence"/>
</dbReference>
<keyword evidence="1" id="KW-0812">Transmembrane</keyword>
<dbReference type="AlphaFoldDB" id="A0A0F3NC65"/>
<reference evidence="2 3" key="1">
    <citation type="submission" date="2015-02" db="EMBL/GenBank/DDBJ databases">
        <title>Genome Sequencing of Rickettsiales.</title>
        <authorList>
            <person name="Daugherty S.C."/>
            <person name="Su Q."/>
            <person name="Abolude K."/>
            <person name="Beier-Sexton M."/>
            <person name="Carlyon J.A."/>
            <person name="Carter R."/>
            <person name="Day N.P."/>
            <person name="Dumler S.J."/>
            <person name="Dyachenko V."/>
            <person name="Godinez A."/>
            <person name="Kurtti T.J."/>
            <person name="Lichay M."/>
            <person name="Mullins K.E."/>
            <person name="Ott S."/>
            <person name="Pappas-Brown V."/>
            <person name="Paris D.H."/>
            <person name="Patel P."/>
            <person name="Richards A.L."/>
            <person name="Sadzewicz L."/>
            <person name="Sears K."/>
            <person name="Seidman D."/>
            <person name="Sengamalay N."/>
            <person name="Stenos J."/>
            <person name="Tallon L.J."/>
            <person name="Vincent G."/>
            <person name="Fraser C.M."/>
            <person name="Munderloh U."/>
            <person name="Dunning-Hotopp J.C."/>
        </authorList>
    </citation>
    <scope>NUCLEOTIDE SEQUENCE [LARGE SCALE GENOMIC DNA]</scope>
    <source>
        <strain evidence="2 3">EmCRT</strain>
    </source>
</reference>
<accession>A0A0F3NC65</accession>
<proteinExistence type="predicted"/>
<evidence type="ECO:0000313" key="3">
    <source>
        <dbReference type="Proteomes" id="UP000033546"/>
    </source>
</evidence>
<dbReference type="EMBL" id="LANU01000002">
    <property type="protein sequence ID" value="KJV65610.1"/>
    <property type="molecule type" value="Genomic_DNA"/>
</dbReference>
<feature type="transmembrane region" description="Helical" evidence="1">
    <location>
        <begin position="16"/>
        <end position="39"/>
    </location>
</feature>
<evidence type="ECO:0000313" key="2">
    <source>
        <dbReference type="EMBL" id="KJV65610.1"/>
    </source>
</evidence>
<sequence length="51" mass="5524">MHNSNNAAVRYIDSSFGIMLLVVLLVTGILAVALMELLVDTLSDVGIFFLI</sequence>
<protein>
    <submittedName>
        <fullName evidence="2">Uncharacterized protein</fullName>
    </submittedName>
</protein>
<evidence type="ECO:0000256" key="1">
    <source>
        <dbReference type="SAM" id="Phobius"/>
    </source>
</evidence>
<keyword evidence="1" id="KW-0472">Membrane</keyword>
<keyword evidence="1" id="KW-1133">Transmembrane helix</keyword>
<name>A0A0F3NC65_9RICK</name>
<comment type="caution">
    <text evidence="2">The sequence shown here is derived from an EMBL/GenBank/DDBJ whole genome shotgun (WGS) entry which is preliminary data.</text>
</comment>
<organism evidence="2 3">
    <name type="scientific">Ehrlichia cf. muris str. EmCRT</name>
    <dbReference type="NCBI Taxonomy" id="1359167"/>
    <lineage>
        <taxon>Bacteria</taxon>
        <taxon>Pseudomonadati</taxon>
        <taxon>Pseudomonadota</taxon>
        <taxon>Alphaproteobacteria</taxon>
        <taxon>Rickettsiales</taxon>
        <taxon>Anaplasmataceae</taxon>
        <taxon>Ehrlichia</taxon>
    </lineage>
</organism>
<gene>
    <name evidence="2" type="ORF">EMUCRT_0555</name>
</gene>